<dbReference type="Proteomes" id="UP000178744">
    <property type="component" value="Unassembled WGS sequence"/>
</dbReference>
<dbReference type="Pfam" id="PF00078">
    <property type="entry name" value="RVT_1"/>
    <property type="match status" value="1"/>
</dbReference>
<dbReference type="InterPro" id="IPR000477">
    <property type="entry name" value="RT_dom"/>
</dbReference>
<dbReference type="CDD" id="cd01651">
    <property type="entry name" value="RT_G2_intron"/>
    <property type="match status" value="1"/>
</dbReference>
<comment type="caution">
    <text evidence="2">The sequence shown here is derived from an EMBL/GenBank/DDBJ whole genome shotgun (WGS) entry which is preliminary data.</text>
</comment>
<protein>
    <recommendedName>
        <fullName evidence="1">Reverse transcriptase domain-containing protein</fullName>
    </recommendedName>
</protein>
<dbReference type="InterPro" id="IPR043502">
    <property type="entry name" value="DNA/RNA_pol_sf"/>
</dbReference>
<organism evidence="2 3">
    <name type="scientific">Candidatus Colwellbacteria bacterium RIFCSPLOWO2_01_FULL_48_10</name>
    <dbReference type="NCBI Taxonomy" id="1797690"/>
    <lineage>
        <taxon>Bacteria</taxon>
        <taxon>Candidatus Colwelliibacteriota</taxon>
    </lineage>
</organism>
<sequence>MSDHDLFQRIISLENIFAGWREFKKGKDRKVDIREFEFNLEDNLFALHSDLNNKTYLPAAYSSFYINDPKLRHIHKASVRDRVLHQALFRVLDGIFDKKFIYDSYSCRVNKGTHKGVARLYDFMRKASKNFRVRKYALKCDIRKFFDNIDHTILVKLIERTITDPDTLWLLKMIINSFCKEAGRGLPLGNVTSQLFSNIYLNELDRFVKHELKEKYYLRYCDDFIILGDDENHLRELVLEMGNFLRENLSLGIHPNKIIIRKFKQGIDFLGYVILPHYIVMRTKTKRRILKRTKFLGEKLKNGLISDEKHNAVLQSYLGALKHCRGYKISKQIEFSTSLFFYLGLNNTQ</sequence>
<gene>
    <name evidence="2" type="ORF">A3B23_01855</name>
</gene>
<dbReference type="InterPro" id="IPR051083">
    <property type="entry name" value="GrpII_Intron_Splice-Mob/Def"/>
</dbReference>
<dbReference type="PANTHER" id="PTHR34047:SF8">
    <property type="entry name" value="PROTEIN YKFC"/>
    <property type="match status" value="1"/>
</dbReference>
<feature type="domain" description="Reverse transcriptase" evidence="1">
    <location>
        <begin position="1"/>
        <end position="274"/>
    </location>
</feature>
<dbReference type="PANTHER" id="PTHR34047">
    <property type="entry name" value="NUCLEAR INTRON MATURASE 1, MITOCHONDRIAL-RELATED"/>
    <property type="match status" value="1"/>
</dbReference>
<accession>A0A1G1Z8M8</accession>
<proteinExistence type="predicted"/>
<dbReference type="PROSITE" id="PS50878">
    <property type="entry name" value="RT_POL"/>
    <property type="match status" value="1"/>
</dbReference>
<reference evidence="2 3" key="1">
    <citation type="journal article" date="2016" name="Nat. Commun.">
        <title>Thousands of microbial genomes shed light on interconnected biogeochemical processes in an aquifer system.</title>
        <authorList>
            <person name="Anantharaman K."/>
            <person name="Brown C.T."/>
            <person name="Hug L.A."/>
            <person name="Sharon I."/>
            <person name="Castelle C.J."/>
            <person name="Probst A.J."/>
            <person name="Thomas B.C."/>
            <person name="Singh A."/>
            <person name="Wilkins M.J."/>
            <person name="Karaoz U."/>
            <person name="Brodie E.L."/>
            <person name="Williams K.H."/>
            <person name="Hubbard S.S."/>
            <person name="Banfield J.F."/>
        </authorList>
    </citation>
    <scope>NUCLEOTIDE SEQUENCE [LARGE SCALE GENOMIC DNA]</scope>
</reference>
<dbReference type="AlphaFoldDB" id="A0A1G1Z8M8"/>
<evidence type="ECO:0000259" key="1">
    <source>
        <dbReference type="PROSITE" id="PS50878"/>
    </source>
</evidence>
<name>A0A1G1Z8M8_9BACT</name>
<dbReference type="SUPFAM" id="SSF56672">
    <property type="entry name" value="DNA/RNA polymerases"/>
    <property type="match status" value="1"/>
</dbReference>
<evidence type="ECO:0000313" key="3">
    <source>
        <dbReference type="Proteomes" id="UP000178744"/>
    </source>
</evidence>
<evidence type="ECO:0000313" key="2">
    <source>
        <dbReference type="EMBL" id="OGY60416.1"/>
    </source>
</evidence>
<dbReference type="EMBL" id="MHIY01000001">
    <property type="protein sequence ID" value="OGY60416.1"/>
    <property type="molecule type" value="Genomic_DNA"/>
</dbReference>